<gene>
    <name evidence="1" type="ORF">PHMEG_00013040</name>
</gene>
<dbReference type="EMBL" id="NBNE01001538">
    <property type="protein sequence ID" value="OWZ13604.1"/>
    <property type="molecule type" value="Genomic_DNA"/>
</dbReference>
<dbReference type="Proteomes" id="UP000198211">
    <property type="component" value="Unassembled WGS sequence"/>
</dbReference>
<dbReference type="OrthoDB" id="1924260at2759"/>
<proteinExistence type="predicted"/>
<name>A0A225W885_9STRA</name>
<organism evidence="1 2">
    <name type="scientific">Phytophthora megakarya</name>
    <dbReference type="NCBI Taxonomy" id="4795"/>
    <lineage>
        <taxon>Eukaryota</taxon>
        <taxon>Sar</taxon>
        <taxon>Stramenopiles</taxon>
        <taxon>Oomycota</taxon>
        <taxon>Peronosporomycetes</taxon>
        <taxon>Peronosporales</taxon>
        <taxon>Peronosporaceae</taxon>
        <taxon>Phytophthora</taxon>
    </lineage>
</organism>
<evidence type="ECO:0000313" key="2">
    <source>
        <dbReference type="Proteomes" id="UP000198211"/>
    </source>
</evidence>
<reference evidence="2" key="1">
    <citation type="submission" date="2017-03" db="EMBL/GenBank/DDBJ databases">
        <title>Phytopthora megakarya and P. palmivora, two closely related causual agents of cacao black pod achieved similar genome size and gene model numbers by different mechanisms.</title>
        <authorList>
            <person name="Ali S."/>
            <person name="Shao J."/>
            <person name="Larry D.J."/>
            <person name="Kronmiller B."/>
            <person name="Shen D."/>
            <person name="Strem M.D."/>
            <person name="Melnick R.L."/>
            <person name="Guiltinan M.J."/>
            <person name="Tyler B.M."/>
            <person name="Meinhardt L.W."/>
            <person name="Bailey B.A."/>
        </authorList>
    </citation>
    <scope>NUCLEOTIDE SEQUENCE [LARGE SCALE GENOMIC DNA]</scope>
    <source>
        <strain evidence="2">zdho120</strain>
    </source>
</reference>
<dbReference type="AlphaFoldDB" id="A0A225W885"/>
<keyword evidence="2" id="KW-1185">Reference proteome</keyword>
<sequence length="66" mass="7289">MASLTSRVTSTLSSGKREPFEAATLIPAWDEILDALKSNSTDSYMVLRALMCDVKTVWMCGNQFSL</sequence>
<protein>
    <submittedName>
        <fullName evidence="1">Uncharacterized protein</fullName>
    </submittedName>
</protein>
<comment type="caution">
    <text evidence="1">The sequence shown here is derived from an EMBL/GenBank/DDBJ whole genome shotgun (WGS) entry which is preliminary data.</text>
</comment>
<evidence type="ECO:0000313" key="1">
    <source>
        <dbReference type="EMBL" id="OWZ13604.1"/>
    </source>
</evidence>
<accession>A0A225W885</accession>